<evidence type="ECO:0000256" key="10">
    <source>
        <dbReference type="PIRNR" id="PIRNR017901"/>
    </source>
</evidence>
<dbReference type="Pfam" id="PF04107">
    <property type="entry name" value="GCS2"/>
    <property type="match status" value="1"/>
</dbReference>
<dbReference type="EC" id="6.3.2.2" evidence="10"/>
<dbReference type="RefSeq" id="WP_169623985.1">
    <property type="nucleotide sequence ID" value="NZ_JABBNT010000001.1"/>
</dbReference>
<comment type="function">
    <text evidence="10">Catalyzes the synthesis of gamma-glutamylcysteine (gamma-GC).</text>
</comment>
<dbReference type="PIRSF" id="PIRSF017901">
    <property type="entry name" value="GCL"/>
    <property type="match status" value="1"/>
</dbReference>
<evidence type="ECO:0000256" key="6">
    <source>
        <dbReference type="ARBA" id="ARBA00022741"/>
    </source>
</evidence>
<name>A0A7Y0HDE6_9PROT</name>
<dbReference type="SUPFAM" id="SSF55931">
    <property type="entry name" value="Glutamine synthetase/guanido kinase"/>
    <property type="match status" value="1"/>
</dbReference>
<evidence type="ECO:0000256" key="5">
    <source>
        <dbReference type="ARBA" id="ARBA00022684"/>
    </source>
</evidence>
<proteinExistence type="inferred from homology"/>
<evidence type="ECO:0000256" key="1">
    <source>
        <dbReference type="ARBA" id="ARBA00005006"/>
    </source>
</evidence>
<dbReference type="NCBIfam" id="TIGR01436">
    <property type="entry name" value="glu_cys_lig_pln"/>
    <property type="match status" value="1"/>
</dbReference>
<feature type="disulfide bond" evidence="11">
    <location>
        <begin position="113"/>
        <end position="333"/>
    </location>
</feature>
<keyword evidence="8" id="KW-0809">Transit peptide</keyword>
<gene>
    <name evidence="12" type="ORF">HH303_04530</name>
</gene>
<dbReference type="InterPro" id="IPR014746">
    <property type="entry name" value="Gln_synth/guanido_kin_cat_dom"/>
</dbReference>
<evidence type="ECO:0000256" key="4">
    <source>
        <dbReference type="ARBA" id="ARBA00022598"/>
    </source>
</evidence>
<evidence type="ECO:0000256" key="8">
    <source>
        <dbReference type="ARBA" id="ARBA00022946"/>
    </source>
</evidence>
<comment type="catalytic activity">
    <reaction evidence="10">
        <text>L-cysteine + L-glutamate + ATP = gamma-L-glutamyl-L-cysteine + ADP + phosphate + H(+)</text>
        <dbReference type="Rhea" id="RHEA:13285"/>
        <dbReference type="ChEBI" id="CHEBI:15378"/>
        <dbReference type="ChEBI" id="CHEBI:29985"/>
        <dbReference type="ChEBI" id="CHEBI:30616"/>
        <dbReference type="ChEBI" id="CHEBI:35235"/>
        <dbReference type="ChEBI" id="CHEBI:43474"/>
        <dbReference type="ChEBI" id="CHEBI:58173"/>
        <dbReference type="ChEBI" id="CHEBI:456216"/>
        <dbReference type="EC" id="6.3.2.2"/>
    </reaction>
</comment>
<dbReference type="AlphaFoldDB" id="A0A7Y0HDE6"/>
<evidence type="ECO:0000256" key="9">
    <source>
        <dbReference type="ARBA" id="ARBA00023157"/>
    </source>
</evidence>
<comment type="pathway">
    <text evidence="1">Sulfur metabolism; glutathione biosynthesis; glutathione from L-cysteine and L-glutamate: step 1/2.</text>
</comment>
<accession>A0A7Y0HDE6</accession>
<keyword evidence="13" id="KW-1185">Reference proteome</keyword>
<dbReference type="Gene3D" id="3.30.590.20">
    <property type="match status" value="1"/>
</dbReference>
<dbReference type="PANTHER" id="PTHR34378:SF1">
    <property type="entry name" value="GLUTAMATE--CYSTEINE LIGASE, CHLOROPLASTIC"/>
    <property type="match status" value="1"/>
</dbReference>
<reference evidence="12 13" key="1">
    <citation type="submission" date="2020-04" db="EMBL/GenBank/DDBJ databases">
        <title>Rhodospirillaceae bacterium KN72 isolated from deep sea.</title>
        <authorList>
            <person name="Zhang D.-C."/>
        </authorList>
    </citation>
    <scope>NUCLEOTIDE SEQUENCE [LARGE SCALE GENOMIC DNA]</scope>
    <source>
        <strain evidence="12 13">KN72</strain>
    </source>
</reference>
<keyword evidence="5" id="KW-0317">Glutathione biosynthesis</keyword>
<dbReference type="EMBL" id="JABBNT010000001">
    <property type="protein sequence ID" value="NMM43731.1"/>
    <property type="molecule type" value="Genomic_DNA"/>
</dbReference>
<keyword evidence="7 10" id="KW-0067">ATP-binding</keyword>
<dbReference type="InterPro" id="IPR035434">
    <property type="entry name" value="GCL_bact_plant"/>
</dbReference>
<keyword evidence="9 11" id="KW-1015">Disulfide bond</keyword>
<comment type="caution">
    <text evidence="12">The sequence shown here is derived from an EMBL/GenBank/DDBJ whole genome shotgun (WGS) entry which is preliminary data.</text>
</comment>
<keyword evidence="6 10" id="KW-0547">Nucleotide-binding</keyword>
<organism evidence="12 13">
    <name type="scientific">Pacificispira spongiicola</name>
    <dbReference type="NCBI Taxonomy" id="2729598"/>
    <lineage>
        <taxon>Bacteria</taxon>
        <taxon>Pseudomonadati</taxon>
        <taxon>Pseudomonadota</taxon>
        <taxon>Alphaproteobacteria</taxon>
        <taxon>Rhodospirillales</taxon>
        <taxon>Rhodospirillaceae</taxon>
        <taxon>Pacificispira</taxon>
    </lineage>
</organism>
<evidence type="ECO:0000256" key="2">
    <source>
        <dbReference type="ARBA" id="ARBA00010253"/>
    </source>
</evidence>
<evidence type="ECO:0000256" key="3">
    <source>
        <dbReference type="ARBA" id="ARBA00011153"/>
    </source>
</evidence>
<sequence>MSSPAATDDTRVDSKSQLIEYIASGEKPAKDWRIGTEHEKFLFDARSLRPLPYDGVPGVKALLERLAGPEWQPVYESGNIIALKGSDGGSVTLEPGGQLELSGAPLENIHQTCSEVHRHLRQVVDACEAIGAGTAGLGFNPIWKRDDVPWMPKGRYKIMREYMPKKGNLGIDMMKRTCTVQVNLDYSSEADMIQKMRISLALQPVATALFANSPFKEGKPNGYLSYRSHIWTDTDPDRCGMLPFVFDDSFGYERWVDYILDVPMYFVYRDGVYHDVSGKSFRDYMDGKLEGFEGQLPTMTDWSDHMTTAFPEVRLKKFIEMRGADGGPWGNLCALPALWVGLLYDDQARAEAADLIADWSVEEISAMRDAVPTLALKAPFRDGTVLDIARKVMEICHGGMKRRARLNPTSGLDETMYLKPLDEVVSTGRTIAENLLEAYETRWNGEIDPVYAECRY</sequence>
<protein>
    <recommendedName>
        <fullName evidence="10">Glutamate--cysteine ligase</fullName>
        <ecNumber evidence="10">6.3.2.2</ecNumber>
    </recommendedName>
</protein>
<dbReference type="GO" id="GO:0006750">
    <property type="term" value="P:glutathione biosynthetic process"/>
    <property type="evidence" value="ECO:0007669"/>
    <property type="project" value="UniProtKB-UniRule"/>
</dbReference>
<evidence type="ECO:0000256" key="7">
    <source>
        <dbReference type="ARBA" id="ARBA00022840"/>
    </source>
</evidence>
<evidence type="ECO:0000313" key="13">
    <source>
        <dbReference type="Proteomes" id="UP000539372"/>
    </source>
</evidence>
<comment type="similarity">
    <text evidence="2">Belongs to the carboxylate-amine ligase family. Glutamate--cysteine ligase type 2 subfamily.</text>
</comment>
<dbReference type="GO" id="GO:0005524">
    <property type="term" value="F:ATP binding"/>
    <property type="evidence" value="ECO:0007669"/>
    <property type="project" value="UniProtKB-UniRule"/>
</dbReference>
<dbReference type="Proteomes" id="UP000539372">
    <property type="component" value="Unassembled WGS sequence"/>
</dbReference>
<dbReference type="PANTHER" id="PTHR34378">
    <property type="entry name" value="GLUTAMATE--CYSTEINE LIGASE, CHLOROPLASTIC"/>
    <property type="match status" value="1"/>
</dbReference>
<dbReference type="GO" id="GO:0004357">
    <property type="term" value="F:glutamate-cysteine ligase activity"/>
    <property type="evidence" value="ECO:0007669"/>
    <property type="project" value="UniProtKB-UniRule"/>
</dbReference>
<keyword evidence="4 10" id="KW-0436">Ligase</keyword>
<dbReference type="InterPro" id="IPR006336">
    <property type="entry name" value="GCS2"/>
</dbReference>
<evidence type="ECO:0000256" key="11">
    <source>
        <dbReference type="PIRSR" id="PIRSR017901-50"/>
    </source>
</evidence>
<comment type="similarity">
    <text evidence="10">Belongs to the glutamate--cysteine ligase type 2 family. EgtA subfamily.</text>
</comment>
<evidence type="ECO:0000313" key="12">
    <source>
        <dbReference type="EMBL" id="NMM43731.1"/>
    </source>
</evidence>
<comment type="subunit">
    <text evidence="3">Homodimer or monomer when oxidized or reduced, respectively.</text>
</comment>
<dbReference type="InterPro" id="IPR011556">
    <property type="entry name" value="Glut_cys_lig_pln_type"/>
</dbReference>